<gene>
    <name evidence="1" type="ORF">BHAOGJBA_2672</name>
</gene>
<dbReference type="Proteomes" id="UP001055247">
    <property type="component" value="Unassembled WGS sequence"/>
</dbReference>
<keyword evidence="2" id="KW-1185">Reference proteome</keyword>
<reference evidence="1" key="2">
    <citation type="submission" date="2021-08" db="EMBL/GenBank/DDBJ databases">
        <authorList>
            <person name="Tani A."/>
            <person name="Ola A."/>
            <person name="Ogura Y."/>
            <person name="Katsura K."/>
            <person name="Hayashi T."/>
        </authorList>
    </citation>
    <scope>NUCLEOTIDE SEQUENCE</scope>
    <source>
        <strain evidence="1">DSM 16372</strain>
    </source>
</reference>
<proteinExistence type="predicted"/>
<sequence>MGLFVVIIGAWLVFVVLEVLAFRRRNALEAEGLVTVVRPETSTYLNPPRPY</sequence>
<evidence type="ECO:0000313" key="2">
    <source>
        <dbReference type="Proteomes" id="UP001055247"/>
    </source>
</evidence>
<protein>
    <submittedName>
        <fullName evidence="1">Uncharacterized protein</fullName>
    </submittedName>
</protein>
<accession>A0AAV4ZLW9</accession>
<dbReference type="AlphaFoldDB" id="A0AAV4ZLW9"/>
<name>A0AAV4ZLW9_9HYPH</name>
<organism evidence="1 2">
    <name type="scientific">Methylobacterium hispanicum</name>
    <dbReference type="NCBI Taxonomy" id="270350"/>
    <lineage>
        <taxon>Bacteria</taxon>
        <taxon>Pseudomonadati</taxon>
        <taxon>Pseudomonadota</taxon>
        <taxon>Alphaproteobacteria</taxon>
        <taxon>Hyphomicrobiales</taxon>
        <taxon>Methylobacteriaceae</taxon>
        <taxon>Methylobacterium</taxon>
    </lineage>
</organism>
<reference evidence="1" key="1">
    <citation type="journal article" date="2016" name="Front. Microbiol.">
        <title>Genome Sequence of the Piezophilic, Mesophilic Sulfate-Reducing Bacterium Desulfovibrio indicus J2T.</title>
        <authorList>
            <person name="Cao J."/>
            <person name="Maignien L."/>
            <person name="Shao Z."/>
            <person name="Alain K."/>
            <person name="Jebbar M."/>
        </authorList>
    </citation>
    <scope>NUCLEOTIDE SEQUENCE</scope>
    <source>
        <strain evidence="1">DSM 16372</strain>
    </source>
</reference>
<dbReference type="EMBL" id="BPQO01000010">
    <property type="protein sequence ID" value="GJD89146.1"/>
    <property type="molecule type" value="Genomic_DNA"/>
</dbReference>
<comment type="caution">
    <text evidence="1">The sequence shown here is derived from an EMBL/GenBank/DDBJ whole genome shotgun (WGS) entry which is preliminary data.</text>
</comment>
<evidence type="ECO:0000313" key="1">
    <source>
        <dbReference type="EMBL" id="GJD89146.1"/>
    </source>
</evidence>
<dbReference type="RefSeq" id="WP_156453726.1">
    <property type="nucleotide sequence ID" value="NZ_BPQO01000010.1"/>
</dbReference>